<accession>A0AB74UDK3</accession>
<evidence type="ECO:0000313" key="2">
    <source>
        <dbReference type="EMBL" id="XCJ79634.1"/>
    </source>
</evidence>
<feature type="region of interest" description="Disordered" evidence="1">
    <location>
        <begin position="128"/>
        <end position="149"/>
    </location>
</feature>
<sequence>MMQTQECREQRPMSEATDCCEMSAINLLDDSVSTQKEVQERNVMQLYLLTVQVRALMDVACHQGHAEFLTERMRFHTQQLGEQFDSLVKKHKGSSYTRHFYAQQQQRFSSEIDKLIDALASLGRHYRDSADTDSAAHHDAYGGNTEPRD</sequence>
<evidence type="ECO:0008006" key="3">
    <source>
        <dbReference type="Google" id="ProtNLM"/>
    </source>
</evidence>
<protein>
    <recommendedName>
        <fullName evidence="3">Flagellar protein FliS</fullName>
    </recommendedName>
</protein>
<dbReference type="EMBL" id="CP159578">
    <property type="protein sequence ID" value="XCJ79634.1"/>
    <property type="molecule type" value="Genomic_DNA"/>
</dbReference>
<organism evidence="2">
    <name type="scientific">Salinicola endophyticus</name>
    <dbReference type="NCBI Taxonomy" id="1949083"/>
    <lineage>
        <taxon>Bacteria</taxon>
        <taxon>Pseudomonadati</taxon>
        <taxon>Pseudomonadota</taxon>
        <taxon>Gammaproteobacteria</taxon>
        <taxon>Oceanospirillales</taxon>
        <taxon>Halomonadaceae</taxon>
        <taxon>Salinicola</taxon>
    </lineage>
</organism>
<proteinExistence type="predicted"/>
<gene>
    <name evidence="2" type="ORF">ABV408_00220</name>
</gene>
<dbReference type="AlphaFoldDB" id="A0AB74UDK3"/>
<dbReference type="RefSeq" id="WP_353980545.1">
    <property type="nucleotide sequence ID" value="NZ_CP159578.1"/>
</dbReference>
<reference evidence="2" key="1">
    <citation type="submission" date="2024-06" db="EMBL/GenBank/DDBJ databases">
        <title>Complete genome of Salinicola endophyticus HNIBRBA4755.</title>
        <authorList>
            <person name="Shin S.Y."/>
            <person name="Kang H."/>
            <person name="Song J."/>
        </authorList>
    </citation>
    <scope>NUCLEOTIDE SEQUENCE</scope>
    <source>
        <strain evidence="2">HNIBRBA4755</strain>
    </source>
</reference>
<name>A0AB74UDK3_9GAMM</name>
<evidence type="ECO:0000256" key="1">
    <source>
        <dbReference type="SAM" id="MobiDB-lite"/>
    </source>
</evidence>